<reference evidence="1 2" key="1">
    <citation type="journal article" date="2019" name="Front. Microbiol.">
        <title>Genomes of Neutrophilic Sulfur-Oxidizing Chemolithoautotrophs Representing 9 Proteobacterial Species From 8 Genera.</title>
        <authorList>
            <person name="Watanabe T."/>
            <person name="Kojima H."/>
            <person name="Umezawa K."/>
            <person name="Hori C."/>
            <person name="Takasuka T.E."/>
            <person name="Kato Y."/>
            <person name="Fukui M."/>
        </authorList>
    </citation>
    <scope>NUCLEOTIDE SEQUENCE [LARGE SCALE GENOMIC DNA]</scope>
    <source>
        <strain evidence="1 2">TTN</strain>
    </source>
</reference>
<organism evidence="1 2">
    <name type="scientific">Sulfuriferula multivorans</name>
    <dbReference type="NCBI Taxonomy" id="1559896"/>
    <lineage>
        <taxon>Bacteria</taxon>
        <taxon>Pseudomonadati</taxon>
        <taxon>Pseudomonadota</taxon>
        <taxon>Betaproteobacteria</taxon>
        <taxon>Nitrosomonadales</taxon>
        <taxon>Sulfuricellaceae</taxon>
        <taxon>Sulfuriferula</taxon>
    </lineage>
</organism>
<dbReference type="InterPro" id="IPR047780">
    <property type="entry name" value="TssQ-like"/>
</dbReference>
<dbReference type="InterPro" id="IPR011990">
    <property type="entry name" value="TPR-like_helical_dom_sf"/>
</dbReference>
<dbReference type="SUPFAM" id="SSF48452">
    <property type="entry name" value="TPR-like"/>
    <property type="match status" value="1"/>
</dbReference>
<dbReference type="NCBIfam" id="NF038027">
    <property type="entry name" value="TssQ_fam"/>
    <property type="match status" value="1"/>
</dbReference>
<gene>
    <name evidence="1" type="ORF">SFMTTN_2806</name>
</gene>
<dbReference type="AlphaFoldDB" id="A0A401JZB8"/>
<comment type="caution">
    <text evidence="1">The sequence shown here is derived from an EMBL/GenBank/DDBJ whole genome shotgun (WGS) entry which is preliminary data.</text>
</comment>
<dbReference type="EMBL" id="BGOW01000033">
    <property type="protein sequence ID" value="GCB01990.1"/>
    <property type="molecule type" value="Genomic_DNA"/>
</dbReference>
<dbReference type="Proteomes" id="UP000286806">
    <property type="component" value="Unassembled WGS sequence"/>
</dbReference>
<protein>
    <submittedName>
        <fullName evidence="1">FOG: TPR repeat</fullName>
    </submittedName>
</protein>
<evidence type="ECO:0000313" key="2">
    <source>
        <dbReference type="Proteomes" id="UP000286806"/>
    </source>
</evidence>
<name>A0A401JZB8_9PROT</name>
<evidence type="ECO:0000313" key="1">
    <source>
        <dbReference type="EMBL" id="GCB01990.1"/>
    </source>
</evidence>
<accession>A0A401JZB8</accession>
<dbReference type="Gene3D" id="1.25.40.10">
    <property type="entry name" value="Tetratricopeptide repeat domain"/>
    <property type="match status" value="1"/>
</dbReference>
<sequence>MKEYENGHYQTAAKSLQNALNDELAFKKDRVTAHKYLAFIYCVSDKKKQCREQFKEAMEIDSDFELSPSEAGHPIWGPVFREVQAEQSRHKR</sequence>
<proteinExistence type="predicted"/>
<keyword evidence="2" id="KW-1185">Reference proteome</keyword>